<evidence type="ECO:0000313" key="9">
    <source>
        <dbReference type="Proteomes" id="UP000054408"/>
    </source>
</evidence>
<feature type="compositionally biased region" description="Basic and acidic residues" evidence="6">
    <location>
        <begin position="160"/>
        <end position="172"/>
    </location>
</feature>
<feature type="transmembrane region" description="Helical" evidence="7">
    <location>
        <begin position="375"/>
        <end position="398"/>
    </location>
</feature>
<feature type="transmembrane region" description="Helical" evidence="7">
    <location>
        <begin position="236"/>
        <end position="258"/>
    </location>
</feature>
<dbReference type="RefSeq" id="XP_013754448.1">
    <property type="nucleotide sequence ID" value="XM_013898994.1"/>
</dbReference>
<dbReference type="PANTHER" id="PTHR19432:SF35">
    <property type="entry name" value="SOLUTE CARRIER FAMILY 45 MEMBER 3 ISOFORM X1"/>
    <property type="match status" value="1"/>
</dbReference>
<dbReference type="InterPro" id="IPR036259">
    <property type="entry name" value="MFS_trans_sf"/>
</dbReference>
<dbReference type="GO" id="GO:0008506">
    <property type="term" value="F:sucrose:proton symporter activity"/>
    <property type="evidence" value="ECO:0007669"/>
    <property type="project" value="TreeGrafter"/>
</dbReference>
<dbReference type="AlphaFoldDB" id="A0A0L0DM60"/>
<dbReference type="PANTHER" id="PTHR19432">
    <property type="entry name" value="SUGAR TRANSPORTER"/>
    <property type="match status" value="1"/>
</dbReference>
<comment type="subcellular location">
    <subcellularLocation>
        <location evidence="1">Membrane</location>
        <topology evidence="1">Multi-pass membrane protein</topology>
    </subcellularLocation>
</comment>
<evidence type="ECO:0000313" key="8">
    <source>
        <dbReference type="EMBL" id="KNC53409.1"/>
    </source>
</evidence>
<dbReference type="GeneID" id="25567495"/>
<evidence type="ECO:0000256" key="1">
    <source>
        <dbReference type="ARBA" id="ARBA00004141"/>
    </source>
</evidence>
<feature type="transmembrane region" description="Helical" evidence="7">
    <location>
        <begin position="313"/>
        <end position="333"/>
    </location>
</feature>
<evidence type="ECO:0000256" key="2">
    <source>
        <dbReference type="ARBA" id="ARBA00022448"/>
    </source>
</evidence>
<accession>A0A0L0DM60</accession>
<gene>
    <name evidence="8" type="ORF">AMSG_08915</name>
</gene>
<evidence type="ECO:0000256" key="7">
    <source>
        <dbReference type="SAM" id="Phobius"/>
    </source>
</evidence>
<evidence type="ECO:0000256" key="6">
    <source>
        <dbReference type="SAM" id="MobiDB-lite"/>
    </source>
</evidence>
<dbReference type="SUPFAM" id="SSF103473">
    <property type="entry name" value="MFS general substrate transporter"/>
    <property type="match status" value="1"/>
</dbReference>
<keyword evidence="9" id="KW-1185">Reference proteome</keyword>
<sequence>MAPWPSLGRRSPWLLAGLLASVIALLAIPNLPLLVAGSDARGSELGKQAGHRNVATVAALTSIAFWILNFAVNGMMDPIRALLADLVPDSRLQRANGWCSAMCGIGALASAGAGLLPWGEIWHPLGVGFRGYGRFYARGYGSVVKAKQSTVGPALLADGSSRRDGGDDREGDGSDTPLLVAPVNGDVEVVVSGAINSDGVDNAELGNRTLAAKWAHFAAALRAMSPRTRALFRAEVFVWFALMSYWVYATVFMAVVVAGGSDDAPAGSPQHDAYHRGIRYALISYALGAALQAVVGGVVVPLALGRLGIAPRFVYAAGALVLGSSMLVPAVVIRSSSLVASALVLALAPVGLGVMLAVPYAVVLGEPEGAAAPGVYAGLIAAVHAVSELPVALVMTPLLQASGHGSSAEIPMVVGGAAACVGSVLALWIPPQAGGAA</sequence>
<evidence type="ECO:0000256" key="3">
    <source>
        <dbReference type="ARBA" id="ARBA00022692"/>
    </source>
</evidence>
<feature type="transmembrane region" description="Helical" evidence="7">
    <location>
        <begin position="339"/>
        <end position="363"/>
    </location>
</feature>
<feature type="transmembrane region" description="Helical" evidence="7">
    <location>
        <begin position="410"/>
        <end position="429"/>
    </location>
</feature>
<evidence type="ECO:0000256" key="5">
    <source>
        <dbReference type="ARBA" id="ARBA00023136"/>
    </source>
</evidence>
<name>A0A0L0DM60_THETB</name>
<keyword evidence="2" id="KW-0813">Transport</keyword>
<keyword evidence="3 7" id="KW-0812">Transmembrane</keyword>
<keyword evidence="5 7" id="KW-0472">Membrane</keyword>
<feature type="transmembrane region" description="Helical" evidence="7">
    <location>
        <begin position="278"/>
        <end position="304"/>
    </location>
</feature>
<dbReference type="Proteomes" id="UP000054408">
    <property type="component" value="Unassembled WGS sequence"/>
</dbReference>
<proteinExistence type="predicted"/>
<feature type="transmembrane region" description="Helical" evidence="7">
    <location>
        <begin position="53"/>
        <end position="72"/>
    </location>
</feature>
<dbReference type="EMBL" id="GL349481">
    <property type="protein sequence ID" value="KNC53409.1"/>
    <property type="molecule type" value="Genomic_DNA"/>
</dbReference>
<protein>
    <submittedName>
        <fullName evidence="8">Uncharacterized protein</fullName>
    </submittedName>
</protein>
<reference evidence="8 9" key="1">
    <citation type="submission" date="2010-05" db="EMBL/GenBank/DDBJ databases">
        <title>The Genome Sequence of Thecamonas trahens ATCC 50062.</title>
        <authorList>
            <consortium name="The Broad Institute Genome Sequencing Platform"/>
            <person name="Russ C."/>
            <person name="Cuomo C."/>
            <person name="Shea T."/>
            <person name="Young S.K."/>
            <person name="Zeng Q."/>
            <person name="Koehrsen M."/>
            <person name="Haas B."/>
            <person name="Borodovsky M."/>
            <person name="Guigo R."/>
            <person name="Alvarado L."/>
            <person name="Berlin A."/>
            <person name="Bochicchio J."/>
            <person name="Borenstein D."/>
            <person name="Chapman S."/>
            <person name="Chen Z."/>
            <person name="Freedman E."/>
            <person name="Gellesch M."/>
            <person name="Goldberg J."/>
            <person name="Griggs A."/>
            <person name="Gujja S."/>
            <person name="Heilman E."/>
            <person name="Heiman D."/>
            <person name="Hepburn T."/>
            <person name="Howarth C."/>
            <person name="Jen D."/>
            <person name="Larson L."/>
            <person name="Mehta T."/>
            <person name="Park D."/>
            <person name="Pearson M."/>
            <person name="Roberts A."/>
            <person name="Saif S."/>
            <person name="Shenoy N."/>
            <person name="Sisk P."/>
            <person name="Stolte C."/>
            <person name="Sykes S."/>
            <person name="Thomson T."/>
            <person name="Walk T."/>
            <person name="White J."/>
            <person name="Yandava C."/>
            <person name="Burger G."/>
            <person name="Gray M.W."/>
            <person name="Holland P.W.H."/>
            <person name="King N."/>
            <person name="Lang F.B.F."/>
            <person name="Roger A.J."/>
            <person name="Ruiz-Trillo I."/>
            <person name="Lander E."/>
            <person name="Nusbaum C."/>
        </authorList>
    </citation>
    <scope>NUCLEOTIDE SEQUENCE [LARGE SCALE GENOMIC DNA]</scope>
    <source>
        <strain evidence="8 9">ATCC 50062</strain>
    </source>
</reference>
<keyword evidence="4 7" id="KW-1133">Transmembrane helix</keyword>
<feature type="region of interest" description="Disordered" evidence="6">
    <location>
        <begin position="155"/>
        <end position="177"/>
    </location>
</feature>
<dbReference type="GO" id="GO:0016020">
    <property type="term" value="C:membrane"/>
    <property type="evidence" value="ECO:0007669"/>
    <property type="project" value="UniProtKB-SubCell"/>
</dbReference>
<organism evidence="8 9">
    <name type="scientific">Thecamonas trahens ATCC 50062</name>
    <dbReference type="NCBI Taxonomy" id="461836"/>
    <lineage>
        <taxon>Eukaryota</taxon>
        <taxon>Apusozoa</taxon>
        <taxon>Apusomonadida</taxon>
        <taxon>Apusomonadidae</taxon>
        <taxon>Thecamonas</taxon>
    </lineage>
</organism>
<evidence type="ECO:0000256" key="4">
    <source>
        <dbReference type="ARBA" id="ARBA00022989"/>
    </source>
</evidence>